<proteinExistence type="predicted"/>
<protein>
    <recommendedName>
        <fullName evidence="2">IraD/Gp25-like domain-containing protein</fullName>
    </recommendedName>
</protein>
<reference evidence="1" key="1">
    <citation type="submission" date="2024-03" db="EMBL/GenBank/DDBJ databases">
        <title>Diverse circular DNA viruses in blood, oral, and fecal samples of captive lemurs.</title>
        <authorList>
            <person name="Paietta E.N."/>
            <person name="Kraberger S."/>
            <person name="Lund M.C."/>
            <person name="Custer J.M."/>
            <person name="Vargas K.M."/>
            <person name="Ehmke E.E."/>
            <person name="Yoder A.D."/>
            <person name="Varsani A."/>
        </authorList>
    </citation>
    <scope>NUCLEOTIDE SEQUENCE</scope>
    <source>
        <strain evidence="1">Duke_28FF_219</strain>
    </source>
</reference>
<dbReference type="EMBL" id="PP511788">
    <property type="protein sequence ID" value="XCD07390.1"/>
    <property type="molecule type" value="Genomic_DNA"/>
</dbReference>
<organism evidence="1">
    <name type="scientific">Dulem virus 34</name>
    <dbReference type="NCBI Taxonomy" id="3145752"/>
    <lineage>
        <taxon>Viruses</taxon>
        <taxon>Duplodnaviria</taxon>
        <taxon>Heunggongvirae</taxon>
        <taxon>Uroviricota</taxon>
        <taxon>Caudoviricetes</taxon>
    </lineage>
</organism>
<name>A0AAU8B6D0_9CAUD</name>
<dbReference type="Gene3D" id="3.10.450.40">
    <property type="match status" value="1"/>
</dbReference>
<evidence type="ECO:0000313" key="1">
    <source>
        <dbReference type="EMBL" id="XCD07390.1"/>
    </source>
</evidence>
<accession>A0AAU8B6D0</accession>
<sequence>MTGTILYDFKLEYTFTGDYLAELDRQLALLLSTREGTMPLDRSFGLNMDFVDMPPEAAKSLYAAEVTEKVAKFIPAVRVQEITWNRTESGKLNPKVVITSA</sequence>
<dbReference type="SUPFAM" id="SSF160719">
    <property type="entry name" value="gpW/gp25-like"/>
    <property type="match status" value="1"/>
</dbReference>
<evidence type="ECO:0008006" key="2">
    <source>
        <dbReference type="Google" id="ProtNLM"/>
    </source>
</evidence>